<evidence type="ECO:0000313" key="3">
    <source>
        <dbReference type="Proteomes" id="UP000306223"/>
    </source>
</evidence>
<evidence type="ECO:0000313" key="2">
    <source>
        <dbReference type="EMBL" id="TJZ85908.1"/>
    </source>
</evidence>
<dbReference type="Pfam" id="PF13468">
    <property type="entry name" value="Glyoxalase_3"/>
    <property type="match status" value="1"/>
</dbReference>
<dbReference type="OrthoDB" id="8451710at2"/>
<dbReference type="Proteomes" id="UP000306223">
    <property type="component" value="Unassembled WGS sequence"/>
</dbReference>
<feature type="domain" description="Glyoxalase-like" evidence="1">
    <location>
        <begin position="5"/>
        <end position="152"/>
    </location>
</feature>
<proteinExistence type="predicted"/>
<dbReference type="EMBL" id="SUNH01000007">
    <property type="protein sequence ID" value="TJZ85908.1"/>
    <property type="molecule type" value="Genomic_DNA"/>
</dbReference>
<dbReference type="AlphaFoldDB" id="A0A4V5MUS8"/>
<comment type="caution">
    <text evidence="2">The sequence shown here is derived from an EMBL/GenBank/DDBJ whole genome shotgun (WGS) entry which is preliminary data.</text>
</comment>
<sequence length="186" mass="19877">MTLTFDHVAIAARTLAEGAAWLRARGLHPEPGGRHPGLGTQNMLLSLGPGEYLELIARDPDQDGPPRWFGLDGFDGPPCVAGWVARMSPLTAPPGTQIAQARRGDLAWTITLPDAGQMPRGGAQPMRIDWGQGPHPSDRLPDRGVRLSRLTLPLEALALDDRRLMLTGAGTPMTLTLTTPTGDVTL</sequence>
<evidence type="ECO:0000259" key="1">
    <source>
        <dbReference type="Pfam" id="PF13468"/>
    </source>
</evidence>
<reference evidence="2 3" key="1">
    <citation type="submission" date="2019-04" db="EMBL/GenBank/DDBJ databases">
        <authorList>
            <person name="Li J."/>
        </authorList>
    </citation>
    <scope>NUCLEOTIDE SEQUENCE [LARGE SCALE GENOMIC DNA]</scope>
    <source>
        <strain evidence="2 3">CCTCC AB2016182</strain>
    </source>
</reference>
<gene>
    <name evidence="2" type="ORF">FA740_05805</name>
</gene>
<dbReference type="InterPro" id="IPR029068">
    <property type="entry name" value="Glyas_Bleomycin-R_OHBP_Dase"/>
</dbReference>
<dbReference type="RefSeq" id="WP_136855833.1">
    <property type="nucleotide sequence ID" value="NZ_SUNH01000007.1"/>
</dbReference>
<dbReference type="InterPro" id="IPR025870">
    <property type="entry name" value="Glyoxalase-like_dom"/>
</dbReference>
<organism evidence="2 3">
    <name type="scientific">Paracoccus hibiscisoli</name>
    <dbReference type="NCBI Taxonomy" id="2023261"/>
    <lineage>
        <taxon>Bacteria</taxon>
        <taxon>Pseudomonadati</taxon>
        <taxon>Pseudomonadota</taxon>
        <taxon>Alphaproteobacteria</taxon>
        <taxon>Rhodobacterales</taxon>
        <taxon>Paracoccaceae</taxon>
        <taxon>Paracoccus</taxon>
    </lineage>
</organism>
<protein>
    <submittedName>
        <fullName evidence="2">VOC family protein</fullName>
    </submittedName>
</protein>
<name>A0A4V5MUS8_9RHOB</name>
<dbReference type="Gene3D" id="3.10.180.10">
    <property type="entry name" value="2,3-Dihydroxybiphenyl 1,2-Dioxygenase, domain 1"/>
    <property type="match status" value="1"/>
</dbReference>
<accession>A0A4V5MUS8</accession>
<keyword evidence="3" id="KW-1185">Reference proteome</keyword>